<dbReference type="SUPFAM" id="SSF49562">
    <property type="entry name" value="C2 domain (Calcium/lipid-binding domain, CaLB)"/>
    <property type="match status" value="1"/>
</dbReference>
<dbReference type="FunFam" id="3.30.1010.10:FF:000002">
    <property type="entry name" value="Phosphatidylinositol 3-kinase catalytic subunit type 3"/>
    <property type="match status" value="1"/>
</dbReference>
<dbReference type="GO" id="GO:0005777">
    <property type="term" value="C:peroxisome"/>
    <property type="evidence" value="ECO:0007669"/>
    <property type="project" value="TreeGrafter"/>
</dbReference>
<feature type="compositionally biased region" description="Low complexity" evidence="10">
    <location>
        <begin position="484"/>
        <end position="510"/>
    </location>
</feature>
<keyword evidence="3 8" id="KW-0808">Transferase</keyword>
<dbReference type="Gene3D" id="1.10.1070.11">
    <property type="entry name" value="Phosphatidylinositol 3-/4-kinase, catalytic domain"/>
    <property type="match status" value="1"/>
</dbReference>
<evidence type="ECO:0000256" key="4">
    <source>
        <dbReference type="ARBA" id="ARBA00022741"/>
    </source>
</evidence>
<dbReference type="GO" id="GO:0000407">
    <property type="term" value="C:phagophore assembly site"/>
    <property type="evidence" value="ECO:0007669"/>
    <property type="project" value="TreeGrafter"/>
</dbReference>
<dbReference type="InterPro" id="IPR042236">
    <property type="entry name" value="PI3K_accessory_sf"/>
</dbReference>
<dbReference type="SMART" id="SM00146">
    <property type="entry name" value="PI3Kc"/>
    <property type="match status" value="1"/>
</dbReference>
<dbReference type="SUPFAM" id="SSF48371">
    <property type="entry name" value="ARM repeat"/>
    <property type="match status" value="1"/>
</dbReference>
<keyword evidence="6 8" id="KW-0067">ATP-binding</keyword>
<feature type="region of interest" description="Disordered" evidence="10">
    <location>
        <begin position="484"/>
        <end position="526"/>
    </location>
</feature>
<evidence type="ECO:0000256" key="10">
    <source>
        <dbReference type="SAM" id="MobiDB-lite"/>
    </source>
</evidence>
<dbReference type="PROSITE" id="PS00916">
    <property type="entry name" value="PI3_4_KINASE_2"/>
    <property type="match status" value="1"/>
</dbReference>
<dbReference type="Proteomes" id="UP000094527">
    <property type="component" value="Unassembled WGS sequence"/>
</dbReference>
<dbReference type="GO" id="GO:0005524">
    <property type="term" value="F:ATP binding"/>
    <property type="evidence" value="ECO:0007669"/>
    <property type="project" value="UniProtKB-UniRule"/>
</dbReference>
<dbReference type="InterPro" id="IPR000403">
    <property type="entry name" value="PI3/4_kinase_cat_dom"/>
</dbReference>
<evidence type="ECO:0000313" key="15">
    <source>
        <dbReference type="Proteomes" id="UP000094527"/>
    </source>
</evidence>
<dbReference type="InterPro" id="IPR001263">
    <property type="entry name" value="PI3K_accessory_dom"/>
</dbReference>
<comment type="caution">
    <text evidence="14">The sequence shown here is derived from an EMBL/GenBank/DDBJ whole genome shotgun (WGS) entry which is preliminary data.</text>
</comment>
<dbReference type="EMBL" id="LJIJ01000449">
    <property type="protein sequence ID" value="ODM97378.1"/>
    <property type="molecule type" value="Genomic_DNA"/>
</dbReference>
<reference evidence="14 15" key="1">
    <citation type="journal article" date="2016" name="Genome Biol. Evol.">
        <title>Gene Family Evolution Reflects Adaptation to Soil Environmental Stressors in the Genome of the Collembolan Orchesella cincta.</title>
        <authorList>
            <person name="Faddeeva-Vakhrusheva A."/>
            <person name="Derks M.F."/>
            <person name="Anvar S.Y."/>
            <person name="Agamennone V."/>
            <person name="Suring W."/>
            <person name="Smit S."/>
            <person name="van Straalen N.M."/>
            <person name="Roelofs D."/>
        </authorList>
    </citation>
    <scope>NUCLEOTIDE SEQUENCE [LARGE SCALE GENOMIC DNA]</scope>
    <source>
        <tissue evidence="14">Mixed pool</tissue>
    </source>
</reference>
<dbReference type="GO" id="GO:0005768">
    <property type="term" value="C:endosome"/>
    <property type="evidence" value="ECO:0007669"/>
    <property type="project" value="TreeGrafter"/>
</dbReference>
<sequence>MCNKLTYFFLANCRGCLESRVKRPDFEKLLEDPLLKFSGLCLNEQSAELRVELQVFSGNQPICLPVSTSYKSFTTRWNLNEWVTLPLRFSDLPLNSNLCLTVYDCGGPSKQIAVGGTTIRFFGKNGVFRQGMIDLKVWPAQVADGNDPTLTPGKGPKGNRMYRLKKLAKRHQMGQIAKVDWLDRLTFCEIEAICEKEKRESDFMYLNIEFPIAEYSGVQYAITFYEKNVEDLEGAGDSRALLGETVWLPDHEILLCFDFMEPKQMAHYHEFSFLDFYLSKKKDNLVENKHHTLSRCTRTGLSDVDLKPNAAVRDQLNAIVNYPPTKQLSAEENDLIWKFRYYMSSNKKALAKFLKCVKWEIAAEEKQALELLEKWAPMDVQDALELLGPQFSHPEVRSYAVQRLTQAPDDDLLLYLLQLVQALKYENIDLADSLDLSTMKEIQSPPPLSDNMRSELNLGSLGEKDKEFVPTSPSHIASSIIASPSSGLGSASENNSNSDSLSSNISAVASTPAVSESDPAPEKNIRTTDVLGSEKLDLAKFLIHRACENTTLVNYFYWYLVIECEDHDVGVKQDPRSREMYKNVMRKFIHCMGNGKTDWTKRREVLSRQQKFIIRLVDVVKTVAKESANRQKKIEKLQALLSDDSSHKMNFAKFDPLPFPVDPEIYITGIVAKEATLFKSSQMPCRLTFLTTSGEPYIAIFKHGDDLRQDQLILQMITLMDKLLRKENLDLKLTPYRVLSTSTTHGFVQFIPSTTVAEVLATEGTIQSFFRKHHPSEKDLYGISPSVMDTYVKSCAGYCVITYLLGVGDRHLDNLLLTKDGKLFHIDFGFILGRDPKPMPPPMKLSKEMVEAMGGIQSEYYQEFRKLCYTAFLHLRRHANLILNLFSLMVGASVPDIALEPDKAVKKVLDKFCLDLNDEAAVKHMQELIDVSVTAFMPALLEQMHKFTQMLRK</sequence>
<dbReference type="Pfam" id="PF00792">
    <property type="entry name" value="PI3K_C2"/>
    <property type="match status" value="1"/>
</dbReference>
<dbReference type="GO" id="GO:0034272">
    <property type="term" value="C:phosphatidylinositol 3-kinase complex, class III, type II"/>
    <property type="evidence" value="ECO:0007669"/>
    <property type="project" value="TreeGrafter"/>
</dbReference>
<evidence type="ECO:0000256" key="2">
    <source>
        <dbReference type="ARBA" id="ARBA00019787"/>
    </source>
</evidence>
<dbReference type="CDD" id="cd00870">
    <property type="entry name" value="PI3Ka_III"/>
    <property type="match status" value="1"/>
</dbReference>
<evidence type="ECO:0000256" key="3">
    <source>
        <dbReference type="ARBA" id="ARBA00022679"/>
    </source>
</evidence>
<dbReference type="InterPro" id="IPR008290">
    <property type="entry name" value="PI3K_Vps34"/>
</dbReference>
<dbReference type="Gene3D" id="3.30.1010.10">
    <property type="entry name" value="Phosphatidylinositol 3-kinase Catalytic Subunit, Chain A, domain 4"/>
    <property type="match status" value="1"/>
</dbReference>
<evidence type="ECO:0000256" key="1">
    <source>
        <dbReference type="ARBA" id="ARBA00012073"/>
    </source>
</evidence>
<comment type="catalytic activity">
    <reaction evidence="7">
        <text>a 1,2-diacyl-sn-glycero-3-phospho-(1D-myo-inositol) + ATP = a 1,2-diacyl-sn-glycero-3-phospho-(1D-myo-inositol-3-phosphate) + ADP + H(+)</text>
        <dbReference type="Rhea" id="RHEA:12709"/>
        <dbReference type="ChEBI" id="CHEBI:15378"/>
        <dbReference type="ChEBI" id="CHEBI:30616"/>
        <dbReference type="ChEBI" id="CHEBI:57880"/>
        <dbReference type="ChEBI" id="CHEBI:58088"/>
        <dbReference type="ChEBI" id="CHEBI:456216"/>
        <dbReference type="EC" id="2.7.1.137"/>
    </reaction>
    <physiologicalReaction direction="left-to-right" evidence="7">
        <dbReference type="Rhea" id="RHEA:12710"/>
    </physiologicalReaction>
</comment>
<dbReference type="GO" id="GO:0016303">
    <property type="term" value="F:1-phosphatidylinositol-3-kinase activity"/>
    <property type="evidence" value="ECO:0007669"/>
    <property type="project" value="UniProtKB-UniRule"/>
</dbReference>
<dbReference type="PIRSF" id="PIRSF000587">
    <property type="entry name" value="PI3K_Vps34"/>
    <property type="match status" value="1"/>
</dbReference>
<dbReference type="InterPro" id="IPR036940">
    <property type="entry name" value="PI3/4_kinase_cat_sf"/>
</dbReference>
<dbReference type="GO" id="GO:0000045">
    <property type="term" value="P:autophagosome assembly"/>
    <property type="evidence" value="ECO:0007669"/>
    <property type="project" value="TreeGrafter"/>
</dbReference>
<dbReference type="InterPro" id="IPR002420">
    <property type="entry name" value="PI3K-type_C2_dom"/>
</dbReference>
<accession>A0A1D2MWP5</accession>
<dbReference type="SUPFAM" id="SSF56112">
    <property type="entry name" value="Protein kinase-like (PK-like)"/>
    <property type="match status" value="1"/>
</dbReference>
<dbReference type="SMART" id="SM00142">
    <property type="entry name" value="PI3K_C2"/>
    <property type="match status" value="1"/>
</dbReference>
<dbReference type="InterPro" id="IPR011009">
    <property type="entry name" value="Kinase-like_dom_sf"/>
</dbReference>
<keyword evidence="4 8" id="KW-0547">Nucleotide-binding</keyword>
<dbReference type="PANTHER" id="PTHR10048">
    <property type="entry name" value="PHOSPHATIDYLINOSITOL KINASE"/>
    <property type="match status" value="1"/>
</dbReference>
<dbReference type="GO" id="GO:0006897">
    <property type="term" value="P:endocytosis"/>
    <property type="evidence" value="ECO:0007669"/>
    <property type="project" value="TreeGrafter"/>
</dbReference>
<dbReference type="PROSITE" id="PS50290">
    <property type="entry name" value="PI3_4_KINASE_3"/>
    <property type="match status" value="1"/>
</dbReference>
<keyword evidence="5 8" id="KW-0418">Kinase</keyword>
<evidence type="ECO:0000256" key="8">
    <source>
        <dbReference type="PIRNR" id="PIRNR000587"/>
    </source>
</evidence>
<evidence type="ECO:0000256" key="7">
    <source>
        <dbReference type="ARBA" id="ARBA00023985"/>
    </source>
</evidence>
<protein>
    <recommendedName>
        <fullName evidence="2 8">Phosphatidylinositol 3-kinase catalytic subunit type 3</fullName>
        <ecNumber evidence="1 8">2.7.1.137</ecNumber>
    </recommendedName>
</protein>
<dbReference type="STRING" id="48709.A0A1D2MWP5"/>
<dbReference type="FunFam" id="1.10.1070.11:FF:000002">
    <property type="entry name" value="Phosphatidylinositol 3-kinase catalytic subunit type 3"/>
    <property type="match status" value="1"/>
</dbReference>
<dbReference type="InterPro" id="IPR018936">
    <property type="entry name" value="PI3/4_kinase_CS"/>
</dbReference>
<comment type="similarity">
    <text evidence="8 9">Belongs to the PI3/PI4-kinase family.</text>
</comment>
<dbReference type="InterPro" id="IPR035892">
    <property type="entry name" value="C2_domain_sf"/>
</dbReference>
<proteinExistence type="inferred from homology"/>
<dbReference type="SMART" id="SM00145">
    <property type="entry name" value="PI3Ka"/>
    <property type="match status" value="1"/>
</dbReference>
<dbReference type="InterPro" id="IPR015433">
    <property type="entry name" value="PI3/4_kinase"/>
</dbReference>
<gene>
    <name evidence="14" type="ORF">Ocin01_09304</name>
</gene>
<evidence type="ECO:0000256" key="6">
    <source>
        <dbReference type="ARBA" id="ARBA00022840"/>
    </source>
</evidence>
<feature type="domain" description="C2 PI3K-type" evidence="13">
    <location>
        <begin position="26"/>
        <end position="171"/>
    </location>
</feature>
<dbReference type="Gene3D" id="1.25.40.70">
    <property type="entry name" value="Phosphatidylinositol 3-kinase, accessory domain (PIK)"/>
    <property type="match status" value="1"/>
</dbReference>
<dbReference type="CDD" id="cd00896">
    <property type="entry name" value="PI3Kc_III"/>
    <property type="match status" value="1"/>
</dbReference>
<dbReference type="Gene3D" id="2.60.40.150">
    <property type="entry name" value="C2 domain"/>
    <property type="match status" value="1"/>
</dbReference>
<dbReference type="PROSITE" id="PS51545">
    <property type="entry name" value="PIK_HELICAL"/>
    <property type="match status" value="1"/>
</dbReference>
<feature type="domain" description="PIK helical" evidence="12">
    <location>
        <begin position="303"/>
        <end position="583"/>
    </location>
</feature>
<evidence type="ECO:0000256" key="9">
    <source>
        <dbReference type="PROSITE-ProRule" id="PRU00880"/>
    </source>
</evidence>
<name>A0A1D2MWP5_ORCCI</name>
<dbReference type="OMA" id="LHKFAQY"/>
<dbReference type="PROSITE" id="PS51547">
    <property type="entry name" value="C2_PI3K"/>
    <property type="match status" value="1"/>
</dbReference>
<dbReference type="PROSITE" id="PS00915">
    <property type="entry name" value="PI3_4_KINASE_1"/>
    <property type="match status" value="1"/>
</dbReference>
<dbReference type="InterPro" id="IPR016024">
    <property type="entry name" value="ARM-type_fold"/>
</dbReference>
<feature type="domain" description="PI3K/PI4K catalytic" evidence="11">
    <location>
        <begin position="671"/>
        <end position="937"/>
    </location>
</feature>
<dbReference type="PANTHER" id="PTHR10048:SF7">
    <property type="entry name" value="PHOSPHATIDYLINOSITOL 3-KINASE CATALYTIC SUBUNIT TYPE 3"/>
    <property type="match status" value="1"/>
</dbReference>
<evidence type="ECO:0000259" key="13">
    <source>
        <dbReference type="PROSITE" id="PS51547"/>
    </source>
</evidence>
<dbReference type="EC" id="2.7.1.137" evidence="1 8"/>
<evidence type="ECO:0000259" key="11">
    <source>
        <dbReference type="PROSITE" id="PS50290"/>
    </source>
</evidence>
<keyword evidence="15" id="KW-1185">Reference proteome</keyword>
<evidence type="ECO:0000259" key="12">
    <source>
        <dbReference type="PROSITE" id="PS51545"/>
    </source>
</evidence>
<dbReference type="CDD" id="cd08397">
    <property type="entry name" value="C2_PI3K_class_III"/>
    <property type="match status" value="1"/>
</dbReference>
<evidence type="ECO:0000313" key="14">
    <source>
        <dbReference type="EMBL" id="ODM97378.1"/>
    </source>
</evidence>
<evidence type="ECO:0000256" key="5">
    <source>
        <dbReference type="ARBA" id="ARBA00022777"/>
    </source>
</evidence>
<dbReference type="AlphaFoldDB" id="A0A1D2MWP5"/>
<organism evidence="14 15">
    <name type="scientific">Orchesella cincta</name>
    <name type="common">Springtail</name>
    <name type="synonym">Podura cincta</name>
    <dbReference type="NCBI Taxonomy" id="48709"/>
    <lineage>
        <taxon>Eukaryota</taxon>
        <taxon>Metazoa</taxon>
        <taxon>Ecdysozoa</taxon>
        <taxon>Arthropoda</taxon>
        <taxon>Hexapoda</taxon>
        <taxon>Collembola</taxon>
        <taxon>Entomobryomorpha</taxon>
        <taxon>Entomobryoidea</taxon>
        <taxon>Orchesellidae</taxon>
        <taxon>Orchesellinae</taxon>
        <taxon>Orchesella</taxon>
    </lineage>
</organism>
<dbReference type="OrthoDB" id="67688at2759"/>
<dbReference type="GO" id="GO:0034271">
    <property type="term" value="C:phosphatidylinositol 3-kinase complex, class III, type I"/>
    <property type="evidence" value="ECO:0007669"/>
    <property type="project" value="TreeGrafter"/>
</dbReference>
<dbReference type="GO" id="GO:0048015">
    <property type="term" value="P:phosphatidylinositol-mediated signaling"/>
    <property type="evidence" value="ECO:0007669"/>
    <property type="project" value="TreeGrafter"/>
</dbReference>
<dbReference type="Pfam" id="PF00613">
    <property type="entry name" value="PI3Ka"/>
    <property type="match status" value="1"/>
</dbReference>
<dbReference type="InterPro" id="IPR057756">
    <property type="entry name" value="PI3-kinase_type3/VPS34_cat"/>
</dbReference>
<dbReference type="Pfam" id="PF00454">
    <property type="entry name" value="PI3_PI4_kinase"/>
    <property type="match status" value="1"/>
</dbReference>